<evidence type="ECO:0000256" key="2">
    <source>
        <dbReference type="SAM" id="SignalP"/>
    </source>
</evidence>
<organism evidence="4 5">
    <name type="scientific">Edaphobacter modestus</name>
    <dbReference type="NCBI Taxonomy" id="388466"/>
    <lineage>
        <taxon>Bacteria</taxon>
        <taxon>Pseudomonadati</taxon>
        <taxon>Acidobacteriota</taxon>
        <taxon>Terriglobia</taxon>
        <taxon>Terriglobales</taxon>
        <taxon>Acidobacteriaceae</taxon>
        <taxon>Edaphobacter</taxon>
    </lineage>
</organism>
<comment type="caution">
    <text evidence="4">The sequence shown here is derived from an EMBL/GenBank/DDBJ whole genome shotgun (WGS) entry which is preliminary data.</text>
</comment>
<feature type="chain" id="PRO_5020700310" evidence="2">
    <location>
        <begin position="21"/>
        <end position="301"/>
    </location>
</feature>
<evidence type="ECO:0000259" key="3">
    <source>
        <dbReference type="Pfam" id="PF20434"/>
    </source>
</evidence>
<dbReference type="GO" id="GO:0016787">
    <property type="term" value="F:hydrolase activity"/>
    <property type="evidence" value="ECO:0007669"/>
    <property type="project" value="UniProtKB-KW"/>
</dbReference>
<dbReference type="InterPro" id="IPR049492">
    <property type="entry name" value="BD-FAE-like_dom"/>
</dbReference>
<dbReference type="EMBL" id="SHKW01000001">
    <property type="protein sequence ID" value="RZU40002.1"/>
    <property type="molecule type" value="Genomic_DNA"/>
</dbReference>
<evidence type="ECO:0000313" key="4">
    <source>
        <dbReference type="EMBL" id="RZU40002.1"/>
    </source>
</evidence>
<protein>
    <submittedName>
        <fullName evidence="4">Acetyl esterase/lipase</fullName>
    </submittedName>
</protein>
<keyword evidence="5" id="KW-1185">Reference proteome</keyword>
<keyword evidence="2" id="KW-0732">Signal</keyword>
<evidence type="ECO:0000256" key="1">
    <source>
        <dbReference type="ARBA" id="ARBA00022801"/>
    </source>
</evidence>
<dbReference type="Proteomes" id="UP000292958">
    <property type="component" value="Unassembled WGS sequence"/>
</dbReference>
<keyword evidence="1" id="KW-0378">Hydrolase</keyword>
<dbReference type="Pfam" id="PF20434">
    <property type="entry name" value="BD-FAE"/>
    <property type="match status" value="1"/>
</dbReference>
<sequence>MRFTAACSMVLTLVSPAVFAQQGTSPANPGPEILLWPSGAPGALGSDDTDKPELTVFLPKGANSTKTGVVVAPGGGYQHLAIDKEGFAVARWLNDRGVAAFVLRYRLGPRYHHPVELGDAQRAIRLVRADAGEYGIAEDHVGILGFSAGGHLAASAGTHFAPGDPNAVDPIEQKSSKPDFLILAYPVITMMDPSVHAGSRLNLLGETPDPALVSALSEETQVTAQTPPTFLFSTTDDKTVPVMNSVMFYEALVRSGVPAEMHLFQHGAHGAGLATANPQLSVWPDLLIKWMRERGYAAPAQ</sequence>
<feature type="domain" description="BD-FAE-like" evidence="3">
    <location>
        <begin position="55"/>
        <end position="252"/>
    </location>
</feature>
<dbReference type="PANTHER" id="PTHR48081">
    <property type="entry name" value="AB HYDROLASE SUPERFAMILY PROTEIN C4A8.06C"/>
    <property type="match status" value="1"/>
</dbReference>
<dbReference type="RefSeq" id="WP_242617786.1">
    <property type="nucleotide sequence ID" value="NZ_SHKW01000001.1"/>
</dbReference>
<evidence type="ECO:0000313" key="5">
    <source>
        <dbReference type="Proteomes" id="UP000292958"/>
    </source>
</evidence>
<gene>
    <name evidence="4" type="ORF">BDD14_1415</name>
</gene>
<dbReference type="SUPFAM" id="SSF53474">
    <property type="entry name" value="alpha/beta-Hydrolases"/>
    <property type="match status" value="1"/>
</dbReference>
<accession>A0A4Q7YQG6</accession>
<dbReference type="InterPro" id="IPR029058">
    <property type="entry name" value="AB_hydrolase_fold"/>
</dbReference>
<name>A0A4Q7YQG6_9BACT</name>
<dbReference type="InterPro" id="IPR050300">
    <property type="entry name" value="GDXG_lipolytic_enzyme"/>
</dbReference>
<reference evidence="4 5" key="1">
    <citation type="submission" date="2019-02" db="EMBL/GenBank/DDBJ databases">
        <title>Genomic Encyclopedia of Archaeal and Bacterial Type Strains, Phase II (KMG-II): from individual species to whole genera.</title>
        <authorList>
            <person name="Goeker M."/>
        </authorList>
    </citation>
    <scope>NUCLEOTIDE SEQUENCE [LARGE SCALE GENOMIC DNA]</scope>
    <source>
        <strain evidence="4 5">DSM 18101</strain>
    </source>
</reference>
<feature type="signal peptide" evidence="2">
    <location>
        <begin position="1"/>
        <end position="20"/>
    </location>
</feature>
<proteinExistence type="predicted"/>
<dbReference type="Gene3D" id="3.40.50.1820">
    <property type="entry name" value="alpha/beta hydrolase"/>
    <property type="match status" value="1"/>
</dbReference>
<dbReference type="PANTHER" id="PTHR48081:SF6">
    <property type="entry name" value="PEPTIDASE S9 PROLYL OLIGOPEPTIDASE CATALYTIC DOMAIN-CONTAINING PROTEIN"/>
    <property type="match status" value="1"/>
</dbReference>
<dbReference type="AlphaFoldDB" id="A0A4Q7YQG6"/>